<proteinExistence type="predicted"/>
<dbReference type="RefSeq" id="WP_344669827.1">
    <property type="nucleotide sequence ID" value="NZ_BAAAQN010000052.1"/>
</dbReference>
<gene>
    <name evidence="1" type="ORF">GCM10009839_68290</name>
</gene>
<comment type="caution">
    <text evidence="1">The sequence shown here is derived from an EMBL/GenBank/DDBJ whole genome shotgun (WGS) entry which is preliminary data.</text>
</comment>
<evidence type="ECO:0008006" key="3">
    <source>
        <dbReference type="Google" id="ProtNLM"/>
    </source>
</evidence>
<dbReference type="Proteomes" id="UP001500751">
    <property type="component" value="Unassembled WGS sequence"/>
</dbReference>
<keyword evidence="2" id="KW-1185">Reference proteome</keyword>
<reference evidence="1 2" key="1">
    <citation type="journal article" date="2019" name="Int. J. Syst. Evol. Microbiol.">
        <title>The Global Catalogue of Microorganisms (GCM) 10K type strain sequencing project: providing services to taxonomists for standard genome sequencing and annotation.</title>
        <authorList>
            <consortium name="The Broad Institute Genomics Platform"/>
            <consortium name="The Broad Institute Genome Sequencing Center for Infectious Disease"/>
            <person name="Wu L."/>
            <person name="Ma J."/>
        </authorList>
    </citation>
    <scope>NUCLEOTIDE SEQUENCE [LARGE SCALE GENOMIC DNA]</scope>
    <source>
        <strain evidence="1 2">JCM 16014</strain>
    </source>
</reference>
<evidence type="ECO:0000313" key="1">
    <source>
        <dbReference type="EMBL" id="GAA2051594.1"/>
    </source>
</evidence>
<accession>A0ABN2V563</accession>
<protein>
    <recommendedName>
        <fullName evidence="3">ATP-binding protein</fullName>
    </recommendedName>
</protein>
<evidence type="ECO:0000313" key="2">
    <source>
        <dbReference type="Proteomes" id="UP001500751"/>
    </source>
</evidence>
<organism evidence="1 2">
    <name type="scientific">Catenulispora yoronensis</name>
    <dbReference type="NCBI Taxonomy" id="450799"/>
    <lineage>
        <taxon>Bacteria</taxon>
        <taxon>Bacillati</taxon>
        <taxon>Actinomycetota</taxon>
        <taxon>Actinomycetes</taxon>
        <taxon>Catenulisporales</taxon>
        <taxon>Catenulisporaceae</taxon>
        <taxon>Catenulispora</taxon>
    </lineage>
</organism>
<sequence length="375" mass="40066">MAEHGALTLVKDLLPHDSFPDVDLPRPIVILLGPRGSGRTHSLGVLAETLGPDIVHTRVDLAAVGDAGPLAVALAVVRGLTTSWPHRRQARFRRFEMVELALTADLDGVLTGARAGAMRGRFWKMAGASADVAVSRLLRGAAKSPDEARRLATAVQRVAPTGFTAATRAAAVRAAGAGLNLNQRLAWHAALNWIKTISLLSGTDSFGRLLQLAKLPPADQETVAMAALAEDLRENHTRLASADRVGCQWCHHDYQNHPRRLGHHWVLLADNADSAAGIRFLQTLHGLRSAAVRDAKPFPLLVIGTAGSWLPADVTGPWRPLCQTDPGYGAPVPTCATAREAWRDHGRPGYLPVRLDPARHEEMAALATAAKAVAA</sequence>
<name>A0ABN2V563_9ACTN</name>
<dbReference type="EMBL" id="BAAAQN010000052">
    <property type="protein sequence ID" value="GAA2051594.1"/>
    <property type="molecule type" value="Genomic_DNA"/>
</dbReference>